<dbReference type="Gene3D" id="3.40.50.150">
    <property type="entry name" value="Vaccinia Virus protein VP39"/>
    <property type="match status" value="1"/>
</dbReference>
<sequence>MTYIEQVVQWLRDRLAREPSLADPRELNMALRVLAVWRSRGIANAYIRQYGAKIMQGPFAGMDYVTSATEGALTPRLIGTYESELHPHLQRFAEKSLDCVIDVGCAEGYYAVGLARMMPGVTVHAFDIQETARAACADLAAKNGVSERVIIGERFAPDGFEAFKDRRCLVLVDIEGAEDDLLRPDLSPALAGMDLIVETHDVYRPGVLARLIERFSPTHDIVRLDPQPKTLPLPDFLKGAGHLDQLLAVWEFRHQATPWLVMTPKSS</sequence>
<organism evidence="1 2">
    <name type="scientific">Phenylobacterium haematophilum</name>
    <dbReference type="NCBI Taxonomy" id="98513"/>
    <lineage>
        <taxon>Bacteria</taxon>
        <taxon>Pseudomonadati</taxon>
        <taxon>Pseudomonadota</taxon>
        <taxon>Alphaproteobacteria</taxon>
        <taxon>Caulobacterales</taxon>
        <taxon>Caulobacteraceae</taxon>
        <taxon>Phenylobacterium</taxon>
    </lineage>
</organism>
<dbReference type="Proteomes" id="UP000530564">
    <property type="component" value="Unassembled WGS sequence"/>
</dbReference>
<dbReference type="SUPFAM" id="SSF53335">
    <property type="entry name" value="S-adenosyl-L-methionine-dependent methyltransferases"/>
    <property type="match status" value="1"/>
</dbReference>
<evidence type="ECO:0000313" key="2">
    <source>
        <dbReference type="Proteomes" id="UP000530564"/>
    </source>
</evidence>
<dbReference type="AlphaFoldDB" id="A0A840A1B0"/>
<dbReference type="RefSeq" id="WP_183771947.1">
    <property type="nucleotide sequence ID" value="NZ_JACIDK010000002.1"/>
</dbReference>
<proteinExistence type="predicted"/>
<accession>A0A840A1B0</accession>
<dbReference type="InterPro" id="IPR029063">
    <property type="entry name" value="SAM-dependent_MTases_sf"/>
</dbReference>
<reference evidence="1 2" key="1">
    <citation type="submission" date="2020-08" db="EMBL/GenBank/DDBJ databases">
        <title>Genomic Encyclopedia of Type Strains, Phase IV (KMG-IV): sequencing the most valuable type-strain genomes for metagenomic binning, comparative biology and taxonomic classification.</title>
        <authorList>
            <person name="Goeker M."/>
        </authorList>
    </citation>
    <scope>NUCLEOTIDE SEQUENCE [LARGE SCALE GENOMIC DNA]</scope>
    <source>
        <strain evidence="1 2">DSM 21793</strain>
    </source>
</reference>
<keyword evidence="2" id="KW-1185">Reference proteome</keyword>
<name>A0A840A1B0_9CAUL</name>
<evidence type="ECO:0000313" key="1">
    <source>
        <dbReference type="EMBL" id="MBB3891250.1"/>
    </source>
</evidence>
<evidence type="ECO:0008006" key="3">
    <source>
        <dbReference type="Google" id="ProtNLM"/>
    </source>
</evidence>
<protein>
    <recommendedName>
        <fullName evidence="3">Methyltransferase small domain-containing protein</fullName>
    </recommendedName>
</protein>
<gene>
    <name evidence="1" type="ORF">GGQ61_001967</name>
</gene>
<comment type="caution">
    <text evidence="1">The sequence shown here is derived from an EMBL/GenBank/DDBJ whole genome shotgun (WGS) entry which is preliminary data.</text>
</comment>
<dbReference type="EMBL" id="JACIDK010000002">
    <property type="protein sequence ID" value="MBB3891250.1"/>
    <property type="molecule type" value="Genomic_DNA"/>
</dbReference>